<name>A0A3A1R520_9BACI</name>
<dbReference type="SUPFAM" id="SSF49764">
    <property type="entry name" value="HSP20-like chaperones"/>
    <property type="match status" value="1"/>
</dbReference>
<sequence length="141" mass="17029">MDIEKIRKWMEITNEYRSSDFWTKVLQEKRPEDFFSEQKKQQNIDIHQNDEYYYITMEIPGINKEDLAIHLLSGTRLQVKGVIRHVFPVEMEVRSERMYGEFEQIIDLPGYANAETIHIQVHNGLLFITYPRQIEKIQFDY</sequence>
<proteinExistence type="inferred from homology"/>
<dbReference type="OrthoDB" id="9811615at2"/>
<evidence type="ECO:0000256" key="2">
    <source>
        <dbReference type="RuleBase" id="RU003616"/>
    </source>
</evidence>
<dbReference type="RefSeq" id="WP_119546487.1">
    <property type="nucleotide sequence ID" value="NZ_QXIR01000009.1"/>
</dbReference>
<feature type="domain" description="SHSP" evidence="3">
    <location>
        <begin position="35"/>
        <end position="141"/>
    </location>
</feature>
<dbReference type="InterPro" id="IPR002068">
    <property type="entry name" value="A-crystallin/Hsp20_dom"/>
</dbReference>
<dbReference type="AlphaFoldDB" id="A0A3A1R520"/>
<comment type="caution">
    <text evidence="4">The sequence shown here is derived from an EMBL/GenBank/DDBJ whole genome shotgun (WGS) entry which is preliminary data.</text>
</comment>
<accession>A0A3A1R520</accession>
<dbReference type="InterPro" id="IPR008978">
    <property type="entry name" value="HSP20-like_chaperone"/>
</dbReference>
<dbReference type="InterPro" id="IPR031107">
    <property type="entry name" value="Small_HSP"/>
</dbReference>
<dbReference type="Pfam" id="PF00011">
    <property type="entry name" value="HSP20"/>
    <property type="match status" value="1"/>
</dbReference>
<evidence type="ECO:0000256" key="1">
    <source>
        <dbReference type="PROSITE-ProRule" id="PRU00285"/>
    </source>
</evidence>
<dbReference type="CDD" id="cd06464">
    <property type="entry name" value="ACD_sHsps-like"/>
    <property type="match status" value="1"/>
</dbReference>
<gene>
    <name evidence="4" type="ORF">D3H55_08530</name>
</gene>
<comment type="similarity">
    <text evidence="1 2">Belongs to the small heat shock protein (HSP20) family.</text>
</comment>
<dbReference type="EMBL" id="QXIR01000009">
    <property type="protein sequence ID" value="RIW35085.1"/>
    <property type="molecule type" value="Genomic_DNA"/>
</dbReference>
<evidence type="ECO:0000259" key="3">
    <source>
        <dbReference type="PROSITE" id="PS01031"/>
    </source>
</evidence>
<reference evidence="4 5" key="1">
    <citation type="submission" date="2018-09" db="EMBL/GenBank/DDBJ databases">
        <title>Bacillus saliacetes sp. nov., isolated from Thai shrimp paste (Ka-pi).</title>
        <authorList>
            <person name="Daroonpunt R."/>
            <person name="Tanasupawat S."/>
            <person name="Yiamsombut S."/>
        </authorList>
    </citation>
    <scope>NUCLEOTIDE SEQUENCE [LARGE SCALE GENOMIC DNA]</scope>
    <source>
        <strain evidence="4 5">SKP7-4</strain>
    </source>
</reference>
<keyword evidence="5" id="KW-1185">Reference proteome</keyword>
<evidence type="ECO:0000313" key="5">
    <source>
        <dbReference type="Proteomes" id="UP000265801"/>
    </source>
</evidence>
<organism evidence="4 5">
    <name type="scientific">Bacillus salacetis</name>
    <dbReference type="NCBI Taxonomy" id="2315464"/>
    <lineage>
        <taxon>Bacteria</taxon>
        <taxon>Bacillati</taxon>
        <taxon>Bacillota</taxon>
        <taxon>Bacilli</taxon>
        <taxon>Bacillales</taxon>
        <taxon>Bacillaceae</taxon>
        <taxon>Bacillus</taxon>
    </lineage>
</organism>
<dbReference type="PROSITE" id="PS01031">
    <property type="entry name" value="SHSP"/>
    <property type="match status" value="1"/>
</dbReference>
<evidence type="ECO:0000313" key="4">
    <source>
        <dbReference type="EMBL" id="RIW35085.1"/>
    </source>
</evidence>
<protein>
    <submittedName>
        <fullName evidence="4">Hsp20/alpha crystallin family protein</fullName>
    </submittedName>
</protein>
<dbReference type="PANTHER" id="PTHR11527">
    <property type="entry name" value="HEAT-SHOCK PROTEIN 20 FAMILY MEMBER"/>
    <property type="match status" value="1"/>
</dbReference>
<dbReference type="Gene3D" id="2.60.40.790">
    <property type="match status" value="1"/>
</dbReference>
<dbReference type="Proteomes" id="UP000265801">
    <property type="component" value="Unassembled WGS sequence"/>
</dbReference>